<feature type="transmembrane region" description="Helical" evidence="9">
    <location>
        <begin position="997"/>
        <end position="1023"/>
    </location>
</feature>
<dbReference type="PRINTS" id="PR00702">
    <property type="entry name" value="ACRIFLAVINRP"/>
</dbReference>
<feature type="transmembrane region" description="Helical" evidence="9">
    <location>
        <begin position="390"/>
        <end position="415"/>
    </location>
</feature>
<feature type="transmembrane region" description="Helical" evidence="9">
    <location>
        <begin position="468"/>
        <end position="495"/>
    </location>
</feature>
<feature type="transmembrane region" description="Helical" evidence="9">
    <location>
        <begin position="890"/>
        <end position="914"/>
    </location>
</feature>
<feature type="transmembrane region" description="Helical" evidence="9">
    <location>
        <begin position="920"/>
        <end position="945"/>
    </location>
</feature>
<dbReference type="Gene3D" id="3.30.70.1430">
    <property type="entry name" value="Multidrug efflux transporter AcrB pore domain"/>
    <property type="match status" value="2"/>
</dbReference>
<feature type="transmembrane region" description="Helical" evidence="9">
    <location>
        <begin position="966"/>
        <end position="985"/>
    </location>
</feature>
<comment type="similarity">
    <text evidence="2">Belongs to the resistance-nodulation-cell division (RND) (TC 2.A.6) family.</text>
</comment>
<dbReference type="InterPro" id="IPR027463">
    <property type="entry name" value="AcrB_DN_DC_subdom"/>
</dbReference>
<feature type="transmembrane region" description="Helical" evidence="9">
    <location>
        <begin position="538"/>
        <end position="555"/>
    </location>
</feature>
<keyword evidence="8 9" id="KW-0472">Membrane</keyword>
<name>A0ABU9IIP5_9FLAO</name>
<keyword evidence="7 9" id="KW-1133">Transmembrane helix</keyword>
<gene>
    <name evidence="10" type="ORF">AAEO57_00920</name>
</gene>
<dbReference type="SUPFAM" id="SSF82693">
    <property type="entry name" value="Multidrug efflux transporter AcrB pore domain, PN1, PN2, PC1 and PC2 subdomains"/>
    <property type="match status" value="3"/>
</dbReference>
<proteinExistence type="inferred from homology"/>
<sequence>MFKKFIQRPVLSTVISVIIVILGVLGLIELPISQYPDIAPPTVNVSASYTGANADVVLKSIVIPLEEQINGVENMTYMTSSATNDGNASIKIYFKVGTNPDLAAVNVQNRVSRATSLLPVEVTQAGVTVTKSQSSNLLIFSLYSDDKTYDQTFLQNYAKINLVPQIQRVVGVGDVTVFGAKDYSMRIWLKPDVMQQYKLIPSDISAALAEQNIEAAPGKFGENGNQAFQYVIKYKGRLTSANEFEDIVIKSVGNGQMLRLKDIAKVELGSLSYSSTIKTNGVESAAMAISQTPGSNARDVIINSKKLIEEAAKSFPKGMKYTVLVDVNENLDASIEKVIHTLIEAFILVFIVVFIFLQDFRSTLIPAIAVPVAIVGTFFFLNLFGFTINLLTLFAMVLAIGIVVDDAIVVVEAVHAKLDHGYKSAKKATIHAMDEISGAIISITLVMAAVFIPVTFINGSTGVFYKQFGITLAVAIILSAVNALTLSPALCALLLKPHADDHKHKSYLQRFYTSFNVAFDNVTERYKRSVSFLSVKKWIALASIVVSGIALVYMMKTTPSAFVPSEDQGTVFANISLPPSASMERSDIIAKRVDSIAKTIPGVKNTLRIVGQNFTAGAGSAYSMVIVKLKPWNERDLSVDDVIGQLFAKTSGIREANIFFISPPTIQGFGQSGGFEFQLQDKGGHTTAEFYKVNNEFLAKLAERPEIQYATTPFNPGFPQYMMDINLAKAKDAGVSVNTILSTMQGYYGGLYASNFNKFGKQYRVMIQASPEFRTNTQGLNKIFVRNAAGNMAPITEFVNMTRVFGPESISRFNLFTSISITGAPKPGYSSGDAIKAIQEVAAENLPAGYGYEFSGLTREELASGSETIFIFILCLVFVYFLLSAQYESYILPFAVLFSIPFGLAGAYLFSIIFKLNSSIYLQISLIMLIGLLAKNGILIVEFALDRRRKGLPIVQAAIEGAVARLRPILMTSFAFILGLVPLMFASGAGAVGNKSIGTGAVGGMLIGTILGVFVIPVLFIIFQTLQEKVSGPAKDGYDDDEDDEEIHLLEAHKE</sequence>
<comment type="subcellular location">
    <subcellularLocation>
        <location evidence="1">Cell inner membrane</location>
        <topology evidence="1">Multi-pass membrane protein</topology>
    </subcellularLocation>
</comment>
<dbReference type="SUPFAM" id="SSF82714">
    <property type="entry name" value="Multidrug efflux transporter AcrB TolC docking domain, DN and DC subdomains"/>
    <property type="match status" value="2"/>
</dbReference>
<comment type="caution">
    <text evidence="10">The sequence shown here is derived from an EMBL/GenBank/DDBJ whole genome shotgun (WGS) entry which is preliminary data.</text>
</comment>
<evidence type="ECO:0000256" key="5">
    <source>
        <dbReference type="ARBA" id="ARBA00022519"/>
    </source>
</evidence>
<accession>A0ABU9IIP5</accession>
<dbReference type="InterPro" id="IPR004764">
    <property type="entry name" value="MdtF-like"/>
</dbReference>
<evidence type="ECO:0000313" key="10">
    <source>
        <dbReference type="EMBL" id="MEL1252319.1"/>
    </source>
</evidence>
<dbReference type="EMBL" id="JBBYHS010000001">
    <property type="protein sequence ID" value="MEL1252319.1"/>
    <property type="molecule type" value="Genomic_DNA"/>
</dbReference>
<reference evidence="10 11" key="1">
    <citation type="submission" date="2024-04" db="EMBL/GenBank/DDBJ databases">
        <title>Flavobacterium sp. DGU38 16S ribosomal RNA gene Genome sequencing and assembly.</title>
        <authorList>
            <person name="Park S."/>
        </authorList>
    </citation>
    <scope>NUCLEOTIDE SEQUENCE [LARGE SCALE GENOMIC DNA]</scope>
    <source>
        <strain evidence="10 11">DGU38</strain>
    </source>
</reference>
<keyword evidence="11" id="KW-1185">Reference proteome</keyword>
<evidence type="ECO:0000256" key="4">
    <source>
        <dbReference type="ARBA" id="ARBA00022475"/>
    </source>
</evidence>
<evidence type="ECO:0000256" key="1">
    <source>
        <dbReference type="ARBA" id="ARBA00004429"/>
    </source>
</evidence>
<feature type="transmembrane region" description="Helical" evidence="9">
    <location>
        <begin position="338"/>
        <end position="357"/>
    </location>
</feature>
<dbReference type="Gene3D" id="1.20.1640.10">
    <property type="entry name" value="Multidrug efflux transporter AcrB transmembrane domain"/>
    <property type="match status" value="2"/>
</dbReference>
<evidence type="ECO:0000256" key="6">
    <source>
        <dbReference type="ARBA" id="ARBA00022692"/>
    </source>
</evidence>
<evidence type="ECO:0000256" key="7">
    <source>
        <dbReference type="ARBA" id="ARBA00022989"/>
    </source>
</evidence>
<dbReference type="Gene3D" id="3.30.2090.10">
    <property type="entry name" value="Multidrug efflux transporter AcrB TolC docking domain, DN and DC subdomains"/>
    <property type="match status" value="2"/>
</dbReference>
<protein>
    <submittedName>
        <fullName evidence="10">Efflux RND transporter permease subunit</fullName>
    </submittedName>
</protein>
<dbReference type="PANTHER" id="PTHR32063">
    <property type="match status" value="1"/>
</dbReference>
<dbReference type="Gene3D" id="3.30.70.1320">
    <property type="entry name" value="Multidrug efflux transporter AcrB pore domain like"/>
    <property type="match status" value="1"/>
</dbReference>
<dbReference type="RefSeq" id="WP_341688555.1">
    <property type="nucleotide sequence ID" value="NZ_JBBYHS010000001.1"/>
</dbReference>
<evidence type="ECO:0000256" key="8">
    <source>
        <dbReference type="ARBA" id="ARBA00023136"/>
    </source>
</evidence>
<keyword evidence="4" id="KW-1003">Cell membrane</keyword>
<evidence type="ECO:0000256" key="9">
    <source>
        <dbReference type="SAM" id="Phobius"/>
    </source>
</evidence>
<feature type="transmembrane region" description="Helical" evidence="9">
    <location>
        <begin position="9"/>
        <end position="28"/>
    </location>
</feature>
<feature type="transmembrane region" description="Helical" evidence="9">
    <location>
        <begin position="364"/>
        <end position="384"/>
    </location>
</feature>
<dbReference type="Proteomes" id="UP001485226">
    <property type="component" value="Unassembled WGS sequence"/>
</dbReference>
<dbReference type="NCBIfam" id="TIGR00915">
    <property type="entry name" value="2A0602"/>
    <property type="match status" value="1"/>
</dbReference>
<organism evidence="10 11">
    <name type="scientific">Flavobacterium calami</name>
    <dbReference type="NCBI Taxonomy" id="3139144"/>
    <lineage>
        <taxon>Bacteria</taxon>
        <taxon>Pseudomonadati</taxon>
        <taxon>Bacteroidota</taxon>
        <taxon>Flavobacteriia</taxon>
        <taxon>Flavobacteriales</taxon>
        <taxon>Flavobacteriaceae</taxon>
        <taxon>Flavobacterium</taxon>
    </lineage>
</organism>
<dbReference type="Gene3D" id="3.30.70.1440">
    <property type="entry name" value="Multidrug efflux transporter AcrB pore domain"/>
    <property type="match status" value="1"/>
</dbReference>
<keyword evidence="6 9" id="KW-0812">Transmembrane</keyword>
<dbReference type="Pfam" id="PF00873">
    <property type="entry name" value="ACR_tran"/>
    <property type="match status" value="1"/>
</dbReference>
<feature type="transmembrane region" description="Helical" evidence="9">
    <location>
        <begin position="862"/>
        <end position="883"/>
    </location>
</feature>
<keyword evidence="5" id="KW-0997">Cell inner membrane</keyword>
<dbReference type="PANTHER" id="PTHR32063:SF9">
    <property type="entry name" value="SIMILAR TO MULTIDRUG RESISTANCE PROTEIN MEXB"/>
    <property type="match status" value="1"/>
</dbReference>
<feature type="transmembrane region" description="Helical" evidence="9">
    <location>
        <begin position="436"/>
        <end position="456"/>
    </location>
</feature>
<evidence type="ECO:0000256" key="3">
    <source>
        <dbReference type="ARBA" id="ARBA00022448"/>
    </source>
</evidence>
<evidence type="ECO:0000313" key="11">
    <source>
        <dbReference type="Proteomes" id="UP001485226"/>
    </source>
</evidence>
<keyword evidence="3" id="KW-0813">Transport</keyword>
<evidence type="ECO:0000256" key="2">
    <source>
        <dbReference type="ARBA" id="ARBA00010942"/>
    </source>
</evidence>
<dbReference type="InterPro" id="IPR001036">
    <property type="entry name" value="Acrflvin-R"/>
</dbReference>
<dbReference type="SUPFAM" id="SSF82866">
    <property type="entry name" value="Multidrug efflux transporter AcrB transmembrane domain"/>
    <property type="match status" value="2"/>
</dbReference>